<dbReference type="InterPro" id="IPR036390">
    <property type="entry name" value="WH_DNA-bd_sf"/>
</dbReference>
<reference evidence="5" key="1">
    <citation type="journal article" date="2014" name="Int. J. Syst. Evol. Microbiol.">
        <title>Complete genome of a new Firmicutes species belonging to the dominant human colonic microbiota ('Ruminococcus bicirculans') reveals two chromosomes and a selective capacity to utilize plant glucans.</title>
        <authorList>
            <consortium name="NISC Comparative Sequencing Program"/>
            <person name="Wegmann U."/>
            <person name="Louis P."/>
            <person name="Goesmann A."/>
            <person name="Henrissat B."/>
            <person name="Duncan S.H."/>
            <person name="Flint H.J."/>
        </authorList>
    </citation>
    <scope>NUCLEOTIDE SEQUENCE</scope>
    <source>
        <strain evidence="5">NBRC 107169</strain>
    </source>
</reference>
<dbReference type="PROSITE" id="PS51118">
    <property type="entry name" value="HTH_HXLR"/>
    <property type="match status" value="1"/>
</dbReference>
<dbReference type="Pfam" id="PF01638">
    <property type="entry name" value="HxlR"/>
    <property type="match status" value="1"/>
</dbReference>
<feature type="domain" description="HTH hxlR-type" evidence="4">
    <location>
        <begin position="21"/>
        <end position="120"/>
    </location>
</feature>
<comment type="caution">
    <text evidence="5">The sequence shown here is derived from an EMBL/GenBank/DDBJ whole genome shotgun (WGS) entry which is preliminary data.</text>
</comment>
<sequence>MLLGNSKSHKDVQDIDISELCPMPDIAQLIGGKWKLIVLQILIFRGTKRFNELRRMIDGITQTMLTNQLRALEQDGLVQRKIYAEVPPRVEYTATQKALDLSDMFQCMHNWWLKHSAETDLE</sequence>
<evidence type="ECO:0000256" key="1">
    <source>
        <dbReference type="ARBA" id="ARBA00023015"/>
    </source>
</evidence>
<keyword evidence="2" id="KW-0238">DNA-binding</keyword>
<gene>
    <name evidence="5" type="ORF">GCM10007879_02150</name>
</gene>
<dbReference type="Proteomes" id="UP001161405">
    <property type="component" value="Unassembled WGS sequence"/>
</dbReference>
<name>A0ABQ5UNM3_9HYPH</name>
<dbReference type="InterPro" id="IPR036388">
    <property type="entry name" value="WH-like_DNA-bd_sf"/>
</dbReference>
<dbReference type="PANTHER" id="PTHR33204">
    <property type="entry name" value="TRANSCRIPTIONAL REGULATOR, MARR FAMILY"/>
    <property type="match status" value="1"/>
</dbReference>
<dbReference type="InterPro" id="IPR002577">
    <property type="entry name" value="HTH_HxlR"/>
</dbReference>
<dbReference type="RefSeq" id="WP_379863027.1">
    <property type="nucleotide sequence ID" value="NZ_BSNI01000001.1"/>
</dbReference>
<evidence type="ECO:0000256" key="2">
    <source>
        <dbReference type="ARBA" id="ARBA00023125"/>
    </source>
</evidence>
<evidence type="ECO:0000259" key="4">
    <source>
        <dbReference type="PROSITE" id="PS51118"/>
    </source>
</evidence>
<dbReference type="Gene3D" id="1.10.10.10">
    <property type="entry name" value="Winged helix-like DNA-binding domain superfamily/Winged helix DNA-binding domain"/>
    <property type="match status" value="1"/>
</dbReference>
<keyword evidence="1" id="KW-0805">Transcription regulation</keyword>
<reference evidence="5" key="2">
    <citation type="submission" date="2023-01" db="EMBL/GenBank/DDBJ databases">
        <title>Draft genome sequence of Maritalea porphyrae strain NBRC 107169.</title>
        <authorList>
            <person name="Sun Q."/>
            <person name="Mori K."/>
        </authorList>
    </citation>
    <scope>NUCLEOTIDE SEQUENCE</scope>
    <source>
        <strain evidence="5">NBRC 107169</strain>
    </source>
</reference>
<evidence type="ECO:0000313" key="5">
    <source>
        <dbReference type="EMBL" id="GLQ15966.1"/>
    </source>
</evidence>
<dbReference type="SUPFAM" id="SSF46785">
    <property type="entry name" value="Winged helix' DNA-binding domain"/>
    <property type="match status" value="1"/>
</dbReference>
<dbReference type="PANTHER" id="PTHR33204:SF18">
    <property type="entry name" value="TRANSCRIPTIONAL REGULATORY PROTEIN"/>
    <property type="match status" value="1"/>
</dbReference>
<evidence type="ECO:0000313" key="6">
    <source>
        <dbReference type="Proteomes" id="UP001161405"/>
    </source>
</evidence>
<proteinExistence type="predicted"/>
<accession>A0ABQ5UNM3</accession>
<keyword evidence="6" id="KW-1185">Reference proteome</keyword>
<dbReference type="EMBL" id="BSNI01000001">
    <property type="protein sequence ID" value="GLQ15966.1"/>
    <property type="molecule type" value="Genomic_DNA"/>
</dbReference>
<evidence type="ECO:0000256" key="3">
    <source>
        <dbReference type="ARBA" id="ARBA00023163"/>
    </source>
</evidence>
<organism evidence="5 6">
    <name type="scientific">Maritalea porphyrae</name>
    <dbReference type="NCBI Taxonomy" id="880732"/>
    <lineage>
        <taxon>Bacteria</taxon>
        <taxon>Pseudomonadati</taxon>
        <taxon>Pseudomonadota</taxon>
        <taxon>Alphaproteobacteria</taxon>
        <taxon>Hyphomicrobiales</taxon>
        <taxon>Devosiaceae</taxon>
        <taxon>Maritalea</taxon>
    </lineage>
</organism>
<keyword evidence="3" id="KW-0804">Transcription</keyword>
<protein>
    <submittedName>
        <fullName evidence="5">Transcriptional regulator</fullName>
    </submittedName>
</protein>